<name>A0ACB9NSC4_9MYRT</name>
<evidence type="ECO:0000313" key="1">
    <source>
        <dbReference type="EMBL" id="KAI4339202.1"/>
    </source>
</evidence>
<proteinExistence type="predicted"/>
<sequence length="577" mass="63367">MSKNHWIPRDTTFVPNGEINYDNSLKNEGKRSHQWFMGASNDGPELFGNKRQAVEAITGEPVQGSESVFSWDNNSSFQSLSVQPADQLGRSEAMRFINLADRQVTSLNTGEMCMARKFFDDQYGNESSVNLSMSHGTHDPSLFPNFGGIRKVRINEVQDLDNSSSTSAGDHYGRSENGSIPSDAVYDKAHGSSMSLGMAYHDRDDGNMSMEAGFGKIGENFMSIGHSFNKDYGNFISMGQAFDRGSENMLSMDRPFPKEDGQFITIGPPYAKSEANAMSMVSSFNKDHTDFISMGESLGRASDNFISVGSSYGNVKDNLMPIGRSFDKVGSNAMLSDTVYQKGDPNALSISQSYAGMGNIISFGGFLGEQVMNAPIGMIGNYDLLLDNNSLRQASDVPMQKNVDLSHRSTGNSSASKVNASAVKNKEQKTVKKPASNNFPSNVKSLLSTGMLDGVPVKYVSWSREMNLRGIISGSGYRCGCTDCNLSKSLNAYEFERHAGCKTKHPNNHIYFENGKTIYAVVQELKSTPQELLFDAIQTVTGSPINQKNYLAWKESYQAATRELQRIYGKDEIDLPS</sequence>
<organism evidence="1 2">
    <name type="scientific">Melastoma candidum</name>
    <dbReference type="NCBI Taxonomy" id="119954"/>
    <lineage>
        <taxon>Eukaryota</taxon>
        <taxon>Viridiplantae</taxon>
        <taxon>Streptophyta</taxon>
        <taxon>Embryophyta</taxon>
        <taxon>Tracheophyta</taxon>
        <taxon>Spermatophyta</taxon>
        <taxon>Magnoliopsida</taxon>
        <taxon>eudicotyledons</taxon>
        <taxon>Gunneridae</taxon>
        <taxon>Pentapetalae</taxon>
        <taxon>rosids</taxon>
        <taxon>malvids</taxon>
        <taxon>Myrtales</taxon>
        <taxon>Melastomataceae</taxon>
        <taxon>Melastomatoideae</taxon>
        <taxon>Melastomateae</taxon>
        <taxon>Melastoma</taxon>
    </lineage>
</organism>
<reference evidence="2" key="1">
    <citation type="journal article" date="2023" name="Front. Plant Sci.">
        <title>Chromosomal-level genome assembly of Melastoma candidum provides insights into trichome evolution.</title>
        <authorList>
            <person name="Zhong Y."/>
            <person name="Wu W."/>
            <person name="Sun C."/>
            <person name="Zou P."/>
            <person name="Liu Y."/>
            <person name="Dai S."/>
            <person name="Zhou R."/>
        </authorList>
    </citation>
    <scope>NUCLEOTIDE SEQUENCE [LARGE SCALE GENOMIC DNA]</scope>
</reference>
<accession>A0ACB9NSC4</accession>
<evidence type="ECO:0000313" key="2">
    <source>
        <dbReference type="Proteomes" id="UP001057402"/>
    </source>
</evidence>
<dbReference type="Proteomes" id="UP001057402">
    <property type="component" value="Chromosome 7"/>
</dbReference>
<gene>
    <name evidence="1" type="ORF">MLD38_024166</name>
</gene>
<keyword evidence="2" id="KW-1185">Reference proteome</keyword>
<dbReference type="EMBL" id="CM042886">
    <property type="protein sequence ID" value="KAI4339202.1"/>
    <property type="molecule type" value="Genomic_DNA"/>
</dbReference>
<comment type="caution">
    <text evidence="1">The sequence shown here is derived from an EMBL/GenBank/DDBJ whole genome shotgun (WGS) entry which is preliminary data.</text>
</comment>
<protein>
    <submittedName>
        <fullName evidence="1">Uncharacterized protein</fullName>
    </submittedName>
</protein>